<dbReference type="PANTHER" id="PTHR33490">
    <property type="entry name" value="BLR5614 PROTEIN-RELATED"/>
    <property type="match status" value="1"/>
</dbReference>
<dbReference type="PANTHER" id="PTHR33490:SF6">
    <property type="entry name" value="SLL1049 PROTEIN"/>
    <property type="match status" value="1"/>
</dbReference>
<evidence type="ECO:0000313" key="3">
    <source>
        <dbReference type="EMBL" id="TKJ41868.1"/>
    </source>
</evidence>
<accession>A0A532V3Z4</accession>
<proteinExistence type="predicted"/>
<dbReference type="SUPFAM" id="SSF63825">
    <property type="entry name" value="YWTD domain"/>
    <property type="match status" value="1"/>
</dbReference>
<dbReference type="SUPFAM" id="SSF54001">
    <property type="entry name" value="Cysteine proteinases"/>
    <property type="match status" value="1"/>
</dbReference>
<gene>
    <name evidence="3" type="ORF">CEE37_04680</name>
</gene>
<feature type="signal peptide" evidence="1">
    <location>
        <begin position="1"/>
        <end position="26"/>
    </location>
</feature>
<feature type="domain" description="Transglutaminase-like" evidence="2">
    <location>
        <begin position="412"/>
        <end position="477"/>
    </location>
</feature>
<dbReference type="InterPro" id="IPR002931">
    <property type="entry name" value="Transglutaminase-like"/>
</dbReference>
<dbReference type="Gene3D" id="2.130.10.10">
    <property type="entry name" value="YVTN repeat-like/Quinoprotein amine dehydrogenase"/>
    <property type="match status" value="2"/>
</dbReference>
<keyword evidence="1" id="KW-0732">Signal</keyword>
<sequence length="542" mass="60671">MRRAKTMNYLRMLFICLCIVIQFAFAAALAAVGDVTAAFPAPGTCPTGLSWDGKRLWVSDLKTDTLYAIDRTDGTVTDKIAAPTFRPLGLAFDGEGLWCVCGEEELLYRIIPKTSLVTHRLESPVEKPTGLAWDGKYIWVASRKAREIHQIDPEDGTTINSFPSPARYPQGLAFDGKYLWVADRVSDKIYLVNPTGGEVIAMFDAPAPYAYGLAWDGEKLWNADFQSDSIYCLSVGGDDAFIRKEGKKQRVEFTHEVRNYGPGIMESLDVYIAIPENLPNQELLGKPVFSPEPTGFLKDRWGQKVAHYHFTDSPAGTINKVSMTVEAEIWDTRWFIFPDKVGALDDIPADIRKEYLEDDDKFSLDHPTIQKAVTEAVGDETNPYWRMRRIFNYVIDNIYYEMSGGWNTAPAVLERGNGSCSEYTFVFIAICRAAGLPARYAGSIAIRGDDASLDDVFHRWAEVYLPNYGWIPVDASRGDSASPEHQADSIGHLTNTYIITTRGGGNSEYLGWTYNSDEKWVTRGKCKIYTEHIGEWNPIGGE</sequence>
<organism evidence="3 4">
    <name type="scientific">candidate division LCP-89 bacterium B3_LCP</name>
    <dbReference type="NCBI Taxonomy" id="2012998"/>
    <lineage>
        <taxon>Bacteria</taxon>
        <taxon>Pseudomonadati</taxon>
        <taxon>Bacteria division LCP-89</taxon>
    </lineage>
</organism>
<dbReference type="Gene3D" id="3.10.620.30">
    <property type="match status" value="1"/>
</dbReference>
<feature type="chain" id="PRO_5021870567" evidence="1">
    <location>
        <begin position="27"/>
        <end position="542"/>
    </location>
</feature>
<dbReference type="SMART" id="SM00460">
    <property type="entry name" value="TGc"/>
    <property type="match status" value="1"/>
</dbReference>
<dbReference type="Proteomes" id="UP000319619">
    <property type="component" value="Unassembled WGS sequence"/>
</dbReference>
<name>A0A532V3Z4_UNCL8</name>
<reference evidence="3 4" key="1">
    <citation type="submission" date="2017-06" db="EMBL/GenBank/DDBJ databases">
        <title>Novel microbial phyla capable of carbon fixation and sulfur reduction in deep-sea sediments.</title>
        <authorList>
            <person name="Huang J."/>
            <person name="Baker B."/>
            <person name="Wang Y."/>
        </authorList>
    </citation>
    <scope>NUCLEOTIDE SEQUENCE [LARGE SCALE GENOMIC DNA]</scope>
    <source>
        <strain evidence="3">B3_LCP</strain>
    </source>
</reference>
<dbReference type="AlphaFoldDB" id="A0A532V3Z4"/>
<dbReference type="InterPro" id="IPR038765">
    <property type="entry name" value="Papain-like_cys_pep_sf"/>
</dbReference>
<dbReference type="Pfam" id="PF01841">
    <property type="entry name" value="Transglut_core"/>
    <property type="match status" value="1"/>
</dbReference>
<evidence type="ECO:0000313" key="4">
    <source>
        <dbReference type="Proteomes" id="UP000319619"/>
    </source>
</evidence>
<protein>
    <submittedName>
        <fullName evidence="3">Transglutaminase</fullName>
    </submittedName>
</protein>
<dbReference type="InterPro" id="IPR015943">
    <property type="entry name" value="WD40/YVTN_repeat-like_dom_sf"/>
</dbReference>
<comment type="caution">
    <text evidence="3">The sequence shown here is derived from an EMBL/GenBank/DDBJ whole genome shotgun (WGS) entry which is preliminary data.</text>
</comment>
<dbReference type="EMBL" id="NJBN01000002">
    <property type="protein sequence ID" value="TKJ41868.1"/>
    <property type="molecule type" value="Genomic_DNA"/>
</dbReference>
<evidence type="ECO:0000256" key="1">
    <source>
        <dbReference type="SAM" id="SignalP"/>
    </source>
</evidence>
<evidence type="ECO:0000259" key="2">
    <source>
        <dbReference type="SMART" id="SM00460"/>
    </source>
</evidence>